<reference evidence="1 2" key="1">
    <citation type="submission" date="2018-07" db="EMBL/GenBank/DDBJ databases">
        <title>A high quality draft genome assembly of the barn swallow (H. rustica rustica).</title>
        <authorList>
            <person name="Formenti G."/>
            <person name="Chiara M."/>
            <person name="Poveda L."/>
            <person name="Francoijs K.-J."/>
            <person name="Bonisoli-Alquati A."/>
            <person name="Canova L."/>
            <person name="Gianfranceschi L."/>
            <person name="Horner D.S."/>
            <person name="Saino N."/>
        </authorList>
    </citation>
    <scope>NUCLEOTIDE SEQUENCE [LARGE SCALE GENOMIC DNA]</scope>
    <source>
        <strain evidence="1">Chelidonia</strain>
        <tissue evidence="1">Blood</tissue>
    </source>
</reference>
<name>A0A3M0K7Q0_HIRRU</name>
<dbReference type="AlphaFoldDB" id="A0A3M0K7Q0"/>
<evidence type="ECO:0000313" key="2">
    <source>
        <dbReference type="Proteomes" id="UP000269221"/>
    </source>
</evidence>
<accession>A0A3M0K7Q0</accession>
<dbReference type="Proteomes" id="UP000269221">
    <property type="component" value="Unassembled WGS sequence"/>
</dbReference>
<gene>
    <name evidence="1" type="ORF">DUI87_16816</name>
</gene>
<sequence>MLKRLISGAGDDTKLSDAVDMTKGWDAIQRGLDKLKRWAHEDPMMFNKAKCKVLHAFIQYSSKMGEKWIGNSPDKDGLGFWA</sequence>
<proteinExistence type="predicted"/>
<evidence type="ECO:0000313" key="1">
    <source>
        <dbReference type="EMBL" id="RMC07354.1"/>
    </source>
</evidence>
<dbReference type="STRING" id="333673.A0A3M0K7Q0"/>
<comment type="caution">
    <text evidence="1">The sequence shown here is derived from an EMBL/GenBank/DDBJ whole genome shotgun (WGS) entry which is preliminary data.</text>
</comment>
<keyword evidence="2" id="KW-1185">Reference proteome</keyword>
<dbReference type="EMBL" id="QRBI01000120">
    <property type="protein sequence ID" value="RMC07354.1"/>
    <property type="molecule type" value="Genomic_DNA"/>
</dbReference>
<organism evidence="1 2">
    <name type="scientific">Hirundo rustica rustica</name>
    <dbReference type="NCBI Taxonomy" id="333673"/>
    <lineage>
        <taxon>Eukaryota</taxon>
        <taxon>Metazoa</taxon>
        <taxon>Chordata</taxon>
        <taxon>Craniata</taxon>
        <taxon>Vertebrata</taxon>
        <taxon>Euteleostomi</taxon>
        <taxon>Archelosauria</taxon>
        <taxon>Archosauria</taxon>
        <taxon>Dinosauria</taxon>
        <taxon>Saurischia</taxon>
        <taxon>Theropoda</taxon>
        <taxon>Coelurosauria</taxon>
        <taxon>Aves</taxon>
        <taxon>Neognathae</taxon>
        <taxon>Neoaves</taxon>
        <taxon>Telluraves</taxon>
        <taxon>Australaves</taxon>
        <taxon>Passeriformes</taxon>
        <taxon>Sylvioidea</taxon>
        <taxon>Hirundinidae</taxon>
        <taxon>Hirundo</taxon>
    </lineage>
</organism>
<protein>
    <submittedName>
        <fullName evidence="1">Uncharacterized protein</fullName>
    </submittedName>
</protein>